<dbReference type="Proteomes" id="UP000184041">
    <property type="component" value="Unassembled WGS sequence"/>
</dbReference>
<sequence length="1135" mass="126874">MNRTLRKMWFLVSRGAVKKVFTLLVLGTCLVSAAEGYQQEVATIQKEQVSLVNLDTEEISVYEMIKIVERQTGYRFSFDWNQIDTETSFSAGSGEQKVESLLSKMVAQTDLVYQIINSNIHLRRSPMGELEHRQPVQQETVRGQVTDAESGETLPGVNVVVKGTTTGTSTDANGIFDLTVESLQDTLIFSFVGYQTQEIPIDRQTDINVALQLQAIAGEELVVVGYGTQQAREVTASITTINSEDITDRQQVQVTQALQGTVPGLTVTRNGNAPGSTADLKIRGVTTLGNSDPLIIVDGVPANSLDNLNANDIEEITVLKDAASASIYGARAAAGVILVKTKRAKVNEFNLDYNFNYGFQRPTARPDYVDVVRYLEITNELRWNDNGNAGTEYPTYPKEIVDNYYQLNQEDPDQYPITDWNELVFNETAPRQSHFLSVSGGSERISSKGSIGLDRSDALYPGRTYRKITARINNNFNINNYLSAELDINYKHSDSDQLSSPIENILFFQTLISAPIYPAVWQNGATAPGKTGTNIYGRVKNGGFNEIDRNTAGGTISLDFHPLENLEISGIFSANLNFVSSKDFQKQIPYYSASNESLIQGYLQNSNTTDLYESRYDDQNYTTQLLATYDRNYGEHSFKILGGYENFYARFETLGASSTRFPLSSFPYLNNGNNDYQFVNGNAYENAYRSFFSRINYSFQEKYLFEASIRRDGSSRFAENYRWGNFPSVSAGWIISNEPFLQESSPLSFLKLRASYGSLGNERIGNYPYQASIDFRNVLLYQGGDITSATAGNQNTYNIEDISWETTTTAGIGLDANFLDDQLQLTADYYQKKTEDMLLALEIPDFLGFENPDQNTGTMETKGWEFQAIWRDKFGDFDYSVSFNLSNSITEMGELGGTEFLGDLIVTEGSEYNEWYGYKTDGLFQTDDEVANSPTINSNVRPGDIKYVDISGPNGKPDGQITPEYDRTQLGGSLPKMQYGGNIKVGYKELSLRITFQGIGKQNSRTYPLMVQPLTNGWGNIPEIIDGNYWSTYNTSQQNINADYPRLTQVNAGSNYLMSDYWLFDGSYFRLKNVTLGYALPNSLVQKLKLKGLNLSVTASDLYTISSYPEGWDPEISVTGYPITTQLLFGVSIQL</sequence>
<evidence type="ECO:0000256" key="4">
    <source>
        <dbReference type="ARBA" id="ARBA00022692"/>
    </source>
</evidence>
<evidence type="ECO:0000256" key="5">
    <source>
        <dbReference type="ARBA" id="ARBA00023136"/>
    </source>
</evidence>
<dbReference type="GO" id="GO:0009279">
    <property type="term" value="C:cell outer membrane"/>
    <property type="evidence" value="ECO:0007669"/>
    <property type="project" value="UniProtKB-SubCell"/>
</dbReference>
<dbReference type="EMBL" id="FQUS01000016">
    <property type="protein sequence ID" value="SHF95926.1"/>
    <property type="molecule type" value="Genomic_DNA"/>
</dbReference>
<keyword evidence="3 7" id="KW-1134">Transmembrane beta strand</keyword>
<keyword evidence="8" id="KW-0732">Signal</keyword>
<keyword evidence="11" id="KW-1185">Reference proteome</keyword>
<name>A0A1M5FWT1_9BACT</name>
<evidence type="ECO:0000256" key="1">
    <source>
        <dbReference type="ARBA" id="ARBA00004571"/>
    </source>
</evidence>
<evidence type="ECO:0000256" key="8">
    <source>
        <dbReference type="SAM" id="SignalP"/>
    </source>
</evidence>
<dbReference type="RefSeq" id="WP_073065792.1">
    <property type="nucleotide sequence ID" value="NZ_FQUS01000016.1"/>
</dbReference>
<dbReference type="Gene3D" id="2.40.170.20">
    <property type="entry name" value="TonB-dependent receptor, beta-barrel domain"/>
    <property type="match status" value="1"/>
</dbReference>
<dbReference type="Pfam" id="PF07715">
    <property type="entry name" value="Plug"/>
    <property type="match status" value="1"/>
</dbReference>
<comment type="subcellular location">
    <subcellularLocation>
        <location evidence="1 7">Cell outer membrane</location>
        <topology evidence="1 7">Multi-pass membrane protein</topology>
    </subcellularLocation>
</comment>
<keyword evidence="2 7" id="KW-0813">Transport</keyword>
<feature type="domain" description="TonB-dependent receptor plug" evidence="9">
    <location>
        <begin position="231"/>
        <end position="336"/>
    </location>
</feature>
<comment type="similarity">
    <text evidence="7">Belongs to the TonB-dependent receptor family.</text>
</comment>
<dbReference type="InterPro" id="IPR039426">
    <property type="entry name" value="TonB-dep_rcpt-like"/>
</dbReference>
<dbReference type="NCBIfam" id="TIGR04056">
    <property type="entry name" value="OMP_RagA_SusC"/>
    <property type="match status" value="1"/>
</dbReference>
<feature type="signal peptide" evidence="8">
    <location>
        <begin position="1"/>
        <end position="33"/>
    </location>
</feature>
<dbReference type="InterPro" id="IPR037066">
    <property type="entry name" value="Plug_dom_sf"/>
</dbReference>
<evidence type="ECO:0000256" key="3">
    <source>
        <dbReference type="ARBA" id="ARBA00022452"/>
    </source>
</evidence>
<evidence type="ECO:0000259" key="9">
    <source>
        <dbReference type="Pfam" id="PF07715"/>
    </source>
</evidence>
<dbReference type="STRING" id="1194090.SAMN05443144_1163"/>
<dbReference type="InterPro" id="IPR012910">
    <property type="entry name" value="Plug_dom"/>
</dbReference>
<keyword evidence="4 7" id="KW-0812">Transmembrane</keyword>
<dbReference type="SUPFAM" id="SSF56935">
    <property type="entry name" value="Porins"/>
    <property type="match status" value="1"/>
</dbReference>
<dbReference type="Pfam" id="PF13715">
    <property type="entry name" value="CarbopepD_reg_2"/>
    <property type="match status" value="1"/>
</dbReference>
<protein>
    <submittedName>
        <fullName evidence="10">TonB-linked outer membrane protein, SusC/RagA family</fullName>
    </submittedName>
</protein>
<accession>A0A1M5FWT1</accession>
<evidence type="ECO:0000256" key="7">
    <source>
        <dbReference type="PROSITE-ProRule" id="PRU01360"/>
    </source>
</evidence>
<dbReference type="SUPFAM" id="SSF49464">
    <property type="entry name" value="Carboxypeptidase regulatory domain-like"/>
    <property type="match status" value="1"/>
</dbReference>
<gene>
    <name evidence="10" type="ORF">SAMN05443144_1163</name>
</gene>
<dbReference type="InterPro" id="IPR008969">
    <property type="entry name" value="CarboxyPept-like_regulatory"/>
</dbReference>
<evidence type="ECO:0000256" key="6">
    <source>
        <dbReference type="ARBA" id="ARBA00023237"/>
    </source>
</evidence>
<dbReference type="AlphaFoldDB" id="A0A1M5FWT1"/>
<dbReference type="Gene3D" id="2.60.40.1120">
    <property type="entry name" value="Carboxypeptidase-like, regulatory domain"/>
    <property type="match status" value="1"/>
</dbReference>
<dbReference type="InterPro" id="IPR023996">
    <property type="entry name" value="TonB-dep_OMP_SusC/RagA"/>
</dbReference>
<feature type="chain" id="PRO_5012522239" evidence="8">
    <location>
        <begin position="34"/>
        <end position="1135"/>
    </location>
</feature>
<evidence type="ECO:0000313" key="10">
    <source>
        <dbReference type="EMBL" id="SHF95926.1"/>
    </source>
</evidence>
<organism evidence="10 11">
    <name type="scientific">Fodinibius roseus</name>
    <dbReference type="NCBI Taxonomy" id="1194090"/>
    <lineage>
        <taxon>Bacteria</taxon>
        <taxon>Pseudomonadati</taxon>
        <taxon>Balneolota</taxon>
        <taxon>Balneolia</taxon>
        <taxon>Balneolales</taxon>
        <taxon>Balneolaceae</taxon>
        <taxon>Fodinibius</taxon>
    </lineage>
</organism>
<dbReference type="Gene3D" id="2.170.130.10">
    <property type="entry name" value="TonB-dependent receptor, plug domain"/>
    <property type="match status" value="1"/>
</dbReference>
<dbReference type="InterPro" id="IPR023997">
    <property type="entry name" value="TonB-dep_OMP_SusC/RagA_CS"/>
</dbReference>
<evidence type="ECO:0000256" key="2">
    <source>
        <dbReference type="ARBA" id="ARBA00022448"/>
    </source>
</evidence>
<dbReference type="InterPro" id="IPR036942">
    <property type="entry name" value="Beta-barrel_TonB_sf"/>
</dbReference>
<reference evidence="10 11" key="1">
    <citation type="submission" date="2016-11" db="EMBL/GenBank/DDBJ databases">
        <authorList>
            <person name="Jaros S."/>
            <person name="Januszkiewicz K."/>
            <person name="Wedrychowicz H."/>
        </authorList>
    </citation>
    <scope>NUCLEOTIDE SEQUENCE [LARGE SCALE GENOMIC DNA]</scope>
    <source>
        <strain evidence="10 11">DSM 21986</strain>
    </source>
</reference>
<keyword evidence="5 7" id="KW-0472">Membrane</keyword>
<evidence type="ECO:0000313" key="11">
    <source>
        <dbReference type="Proteomes" id="UP000184041"/>
    </source>
</evidence>
<keyword evidence="6 7" id="KW-0998">Cell outer membrane</keyword>
<dbReference type="PROSITE" id="PS52016">
    <property type="entry name" value="TONB_DEPENDENT_REC_3"/>
    <property type="match status" value="1"/>
</dbReference>
<dbReference type="NCBIfam" id="TIGR04057">
    <property type="entry name" value="SusC_RagA_signa"/>
    <property type="match status" value="1"/>
</dbReference>
<dbReference type="OrthoDB" id="9768177at2"/>
<proteinExistence type="inferred from homology"/>